<dbReference type="PANTHER" id="PTHR43584:SF8">
    <property type="entry name" value="N-ACETYLMURAMATE ALPHA-1-PHOSPHATE URIDYLYLTRANSFERASE"/>
    <property type="match status" value="1"/>
</dbReference>
<dbReference type="InterPro" id="IPR050065">
    <property type="entry name" value="GlmU-like"/>
</dbReference>
<keyword evidence="7" id="KW-1185">Reference proteome</keyword>
<comment type="similarity">
    <text evidence="2">In the N-terminal section; belongs to the N-acetylglucosamine-1-phosphate uridyltransferase family.</text>
</comment>
<feature type="domain" description="Mannose-1-phosphate guanyltransferase C-terminal" evidence="5">
    <location>
        <begin position="133"/>
        <end position="216"/>
    </location>
</feature>
<evidence type="ECO:0000313" key="6">
    <source>
        <dbReference type="EMBL" id="SFM79137.1"/>
    </source>
</evidence>
<dbReference type="STRING" id="39841.SAMN05660836_01468"/>
<accession>A0A1I4TRH3</accession>
<evidence type="ECO:0000256" key="4">
    <source>
        <dbReference type="ARBA" id="ARBA00023315"/>
    </source>
</evidence>
<dbReference type="Pfam" id="PF25087">
    <property type="entry name" value="GMPPB_C"/>
    <property type="match status" value="1"/>
</dbReference>
<name>A0A1I4TRH3_9BACT</name>
<comment type="similarity">
    <text evidence="1">In the C-terminal section; belongs to the transferase hexapeptide repeat family.</text>
</comment>
<reference evidence="6 7" key="1">
    <citation type="submission" date="2016-10" db="EMBL/GenBank/DDBJ databases">
        <authorList>
            <person name="de Groot N.N."/>
        </authorList>
    </citation>
    <scope>NUCLEOTIDE SEQUENCE [LARGE SCALE GENOMIC DNA]</scope>
    <source>
        <strain evidence="6 7">DSM 9990</strain>
    </source>
</reference>
<keyword evidence="3 6" id="KW-0808">Transferase</keyword>
<sequence length="277" mass="29498">MAEHINFDVLRPDAFFELTSVSFGDYIGRYDEIWKVLPDIGSICDELLADEKDLLPEDIPVAVPLSLTTVIWKGNVYTSNFEILGGDPTKGTFQVIVDGEVTSDATVLYAGCVLWDRRLKIGKGVVVEPGALIKGPAVIGDGTEVRQGAYVRGKCLIGKNCVVGHTTEVKNSIMLDGAKAGHFAYIGDSILGKDVNLGAGVKLANLKINRKVVKIKILDVEIDTGMKKLGAIIGDGSEIGCNSVTNPGVLLGPNSMVWPGVTVPGGYYPPGCKLHSN</sequence>
<evidence type="ECO:0000259" key="5">
    <source>
        <dbReference type="Pfam" id="PF25087"/>
    </source>
</evidence>
<proteinExistence type="inferred from homology"/>
<dbReference type="EMBL" id="FOUU01000004">
    <property type="protein sequence ID" value="SFM79137.1"/>
    <property type="molecule type" value="Genomic_DNA"/>
</dbReference>
<evidence type="ECO:0000256" key="3">
    <source>
        <dbReference type="ARBA" id="ARBA00022679"/>
    </source>
</evidence>
<dbReference type="InterPro" id="IPR056729">
    <property type="entry name" value="GMPPB_C"/>
</dbReference>
<dbReference type="SUPFAM" id="SSF51161">
    <property type="entry name" value="Trimeric LpxA-like enzymes"/>
    <property type="match status" value="1"/>
</dbReference>
<dbReference type="Proteomes" id="UP000199611">
    <property type="component" value="Unassembled WGS sequence"/>
</dbReference>
<dbReference type="InterPro" id="IPR011004">
    <property type="entry name" value="Trimer_LpxA-like_sf"/>
</dbReference>
<dbReference type="InterPro" id="IPR001451">
    <property type="entry name" value="Hexapep"/>
</dbReference>
<protein>
    <submittedName>
        <fullName evidence="6">Transferase hexapeptide (Six repeat-containing protein)</fullName>
    </submittedName>
</protein>
<dbReference type="PANTHER" id="PTHR43584">
    <property type="entry name" value="NUCLEOTIDYL TRANSFERASE"/>
    <property type="match status" value="1"/>
</dbReference>
<dbReference type="GO" id="GO:0016746">
    <property type="term" value="F:acyltransferase activity"/>
    <property type="evidence" value="ECO:0007669"/>
    <property type="project" value="UniProtKB-KW"/>
</dbReference>
<organism evidence="6 7">
    <name type="scientific">Thermodesulforhabdus norvegica</name>
    <dbReference type="NCBI Taxonomy" id="39841"/>
    <lineage>
        <taxon>Bacteria</taxon>
        <taxon>Pseudomonadati</taxon>
        <taxon>Thermodesulfobacteriota</taxon>
        <taxon>Syntrophobacteria</taxon>
        <taxon>Syntrophobacterales</taxon>
        <taxon>Thermodesulforhabdaceae</taxon>
        <taxon>Thermodesulforhabdus</taxon>
    </lineage>
</organism>
<evidence type="ECO:0000256" key="1">
    <source>
        <dbReference type="ARBA" id="ARBA00007707"/>
    </source>
</evidence>
<dbReference type="Pfam" id="PF00132">
    <property type="entry name" value="Hexapep"/>
    <property type="match status" value="1"/>
</dbReference>
<dbReference type="GO" id="GO:0016779">
    <property type="term" value="F:nucleotidyltransferase activity"/>
    <property type="evidence" value="ECO:0007669"/>
    <property type="project" value="UniProtKB-ARBA"/>
</dbReference>
<dbReference type="AlphaFoldDB" id="A0A1I4TRH3"/>
<evidence type="ECO:0000313" key="7">
    <source>
        <dbReference type="Proteomes" id="UP000199611"/>
    </source>
</evidence>
<keyword evidence="4" id="KW-0012">Acyltransferase</keyword>
<gene>
    <name evidence="6" type="ORF">SAMN05660836_01468</name>
</gene>
<dbReference type="RefSeq" id="WP_218148833.1">
    <property type="nucleotide sequence ID" value="NZ_FOUU01000004.1"/>
</dbReference>
<dbReference type="Gene3D" id="2.160.10.10">
    <property type="entry name" value="Hexapeptide repeat proteins"/>
    <property type="match status" value="1"/>
</dbReference>
<evidence type="ECO:0000256" key="2">
    <source>
        <dbReference type="ARBA" id="ARBA00007947"/>
    </source>
</evidence>